<dbReference type="EMBL" id="JANIGO010000003">
    <property type="protein sequence ID" value="MCQ8897028.1"/>
    <property type="molecule type" value="Genomic_DNA"/>
</dbReference>
<evidence type="ECO:0000313" key="2">
    <source>
        <dbReference type="EMBL" id="MCQ8897028.1"/>
    </source>
</evidence>
<dbReference type="Proteomes" id="UP001204142">
    <property type="component" value="Unassembled WGS sequence"/>
</dbReference>
<comment type="caution">
    <text evidence="2">The sequence shown here is derived from an EMBL/GenBank/DDBJ whole genome shotgun (WGS) entry which is preliminary data.</text>
</comment>
<evidence type="ECO:0000313" key="3">
    <source>
        <dbReference type="Proteomes" id="UP001204142"/>
    </source>
</evidence>
<feature type="signal peptide" evidence="1">
    <location>
        <begin position="1"/>
        <end position="26"/>
    </location>
</feature>
<evidence type="ECO:0000256" key="1">
    <source>
        <dbReference type="SAM" id="SignalP"/>
    </source>
</evidence>
<keyword evidence="3" id="KW-1185">Reference proteome</keyword>
<name>A0ABT1WHP8_9BURK</name>
<feature type="chain" id="PRO_5046703009" evidence="1">
    <location>
        <begin position="27"/>
        <end position="312"/>
    </location>
</feature>
<sequence length="312" mass="33402">MTFAHPFIRNAVLAAGLLALHGWASAQQIPSDLVPAKGPKLGPYTGPRDIKPLGDVDLPFFSDIKVKFELGQSQSDSNDPSLPSASIDGTDATVMVSSRLGSKGFGAVSVGYVKNESDSQIVAFPLQLTGNARQDQYMLTLGYTPLDWLAVGGFYGKNSLSGSYQFVLGGPPTDTTGDTDIAGAFVTAFLPYQDWLFSAGYSHVRSNQQQNYGNGNTPPSQQAVVDVDTLSVGANYNVGNGWLFKSNLASNFTDGRQPLPTEPALDKQWFTLGLGVDYKINSKWTAGVNASTWLANSKTDYSRVGVSLVYSF</sequence>
<protein>
    <submittedName>
        <fullName evidence="2">Porin</fullName>
    </submittedName>
</protein>
<gene>
    <name evidence="2" type="ORF">NQT62_11345</name>
</gene>
<accession>A0ABT1WHP8</accession>
<dbReference type="RefSeq" id="WP_256764816.1">
    <property type="nucleotide sequence ID" value="NZ_JANIGO010000003.1"/>
</dbReference>
<dbReference type="InterPro" id="IPR023614">
    <property type="entry name" value="Porin_dom_sf"/>
</dbReference>
<dbReference type="SUPFAM" id="SSF56935">
    <property type="entry name" value="Porins"/>
    <property type="match status" value="1"/>
</dbReference>
<keyword evidence="1" id="KW-0732">Signal</keyword>
<reference evidence="2 3" key="1">
    <citation type="submission" date="2022-07" db="EMBL/GenBank/DDBJ databases">
        <authorList>
            <person name="Xamxidin M."/>
            <person name="Wu M."/>
        </authorList>
    </citation>
    <scope>NUCLEOTIDE SEQUENCE [LARGE SCALE GENOMIC DNA]</scope>
    <source>
        <strain evidence="2 3">NBRC 111650</strain>
    </source>
</reference>
<organism evidence="2 3">
    <name type="scientific">Limnobacter humi</name>
    <dbReference type="NCBI Taxonomy" id="1778671"/>
    <lineage>
        <taxon>Bacteria</taxon>
        <taxon>Pseudomonadati</taxon>
        <taxon>Pseudomonadota</taxon>
        <taxon>Betaproteobacteria</taxon>
        <taxon>Burkholderiales</taxon>
        <taxon>Burkholderiaceae</taxon>
        <taxon>Limnobacter</taxon>
    </lineage>
</organism>
<dbReference type="Gene3D" id="2.40.160.10">
    <property type="entry name" value="Porin"/>
    <property type="match status" value="1"/>
</dbReference>
<proteinExistence type="predicted"/>